<sequence length="355" mass="40264">MLLGGAYKLLHQKLGIMTDKYGPAFCIRLGSRCAFVVASKEVAKECFTTNDRALASRPTTAATKHMCYNNTVFGFAPYSPHWREMRKIVMLELLSNSQLEIIKNVQALVVNAGIRKLYSLWAANNNKLPVLVELKQWSQYITFDVIVRLVAGKCYDDGEARRCQDLISEFFRLMGVFVVSDAFPFLWWLDFQGHKRAMKKTAKDLDAVLASWLEEHRQRRISGNVKAENEQDFIDRMLSAEEKGHLSATTLAWAISLLLNNPHALKKAQEELDFQVGTQRLVNESDIKNLAYLQAVIKETLRLYPVAPLSGPREAMEDCTIAGYHVPAGTRLILNVWKIQRDPKGSKGLDKAIRF</sequence>
<dbReference type="Gene3D" id="1.10.630.10">
    <property type="entry name" value="Cytochrome P450"/>
    <property type="match status" value="2"/>
</dbReference>
<dbReference type="GO" id="GO:0020037">
    <property type="term" value="F:heme binding"/>
    <property type="evidence" value="ECO:0007669"/>
    <property type="project" value="InterPro"/>
</dbReference>
<dbReference type="GO" id="GO:0016705">
    <property type="term" value="F:oxidoreductase activity, acting on paired donors, with incorporation or reduction of molecular oxygen"/>
    <property type="evidence" value="ECO:0007669"/>
    <property type="project" value="InterPro"/>
</dbReference>
<dbReference type="PANTHER" id="PTHR47947">
    <property type="entry name" value="CYTOCHROME P450 82C3-RELATED"/>
    <property type="match status" value="1"/>
</dbReference>
<evidence type="ECO:0000256" key="5">
    <source>
        <dbReference type="ARBA" id="ARBA00023033"/>
    </source>
</evidence>
<gene>
    <name evidence="6" type="ORF">JCGZ_04350</name>
</gene>
<accession>A0A067L1R3</accession>
<evidence type="ECO:0000256" key="4">
    <source>
        <dbReference type="ARBA" id="ARBA00023004"/>
    </source>
</evidence>
<keyword evidence="2" id="KW-0479">Metal-binding</keyword>
<dbReference type="Proteomes" id="UP000027138">
    <property type="component" value="Unassembled WGS sequence"/>
</dbReference>
<evidence type="ECO:0000313" key="6">
    <source>
        <dbReference type="EMBL" id="KDP38425.1"/>
    </source>
</evidence>
<dbReference type="EMBL" id="KK914362">
    <property type="protein sequence ID" value="KDP38425.1"/>
    <property type="molecule type" value="Genomic_DNA"/>
</dbReference>
<evidence type="ECO:0000256" key="3">
    <source>
        <dbReference type="ARBA" id="ARBA00023002"/>
    </source>
</evidence>
<evidence type="ECO:0000313" key="7">
    <source>
        <dbReference type="Proteomes" id="UP000027138"/>
    </source>
</evidence>
<dbReference type="SUPFAM" id="SSF48264">
    <property type="entry name" value="Cytochrome P450"/>
    <property type="match status" value="1"/>
</dbReference>
<dbReference type="InterPro" id="IPR036396">
    <property type="entry name" value="Cyt_P450_sf"/>
</dbReference>
<dbReference type="AlphaFoldDB" id="A0A067L1R3"/>
<keyword evidence="3" id="KW-0560">Oxidoreductase</keyword>
<dbReference type="OrthoDB" id="2789670at2759"/>
<evidence type="ECO:0000256" key="2">
    <source>
        <dbReference type="ARBA" id="ARBA00022723"/>
    </source>
</evidence>
<dbReference type="PRINTS" id="PR00463">
    <property type="entry name" value="EP450I"/>
</dbReference>
<name>A0A067L1R3_JATCU</name>
<evidence type="ECO:0000256" key="1">
    <source>
        <dbReference type="ARBA" id="ARBA00022617"/>
    </source>
</evidence>
<keyword evidence="4" id="KW-0408">Iron</keyword>
<proteinExistence type="predicted"/>
<keyword evidence="1" id="KW-0349">Heme</keyword>
<dbReference type="GO" id="GO:0005506">
    <property type="term" value="F:iron ion binding"/>
    <property type="evidence" value="ECO:0007669"/>
    <property type="project" value="InterPro"/>
</dbReference>
<dbReference type="InterPro" id="IPR050651">
    <property type="entry name" value="Plant_Cytochrome_P450_Monoox"/>
</dbReference>
<dbReference type="InterPro" id="IPR002401">
    <property type="entry name" value="Cyt_P450_E_grp-I"/>
</dbReference>
<dbReference type="Pfam" id="PF00067">
    <property type="entry name" value="p450"/>
    <property type="match status" value="2"/>
</dbReference>
<organism evidence="6 7">
    <name type="scientific">Jatropha curcas</name>
    <name type="common">Barbados nut</name>
    <dbReference type="NCBI Taxonomy" id="180498"/>
    <lineage>
        <taxon>Eukaryota</taxon>
        <taxon>Viridiplantae</taxon>
        <taxon>Streptophyta</taxon>
        <taxon>Embryophyta</taxon>
        <taxon>Tracheophyta</taxon>
        <taxon>Spermatophyta</taxon>
        <taxon>Magnoliopsida</taxon>
        <taxon>eudicotyledons</taxon>
        <taxon>Gunneridae</taxon>
        <taxon>Pentapetalae</taxon>
        <taxon>rosids</taxon>
        <taxon>fabids</taxon>
        <taxon>Malpighiales</taxon>
        <taxon>Euphorbiaceae</taxon>
        <taxon>Crotonoideae</taxon>
        <taxon>Jatropheae</taxon>
        <taxon>Jatropha</taxon>
    </lineage>
</organism>
<protein>
    <submittedName>
        <fullName evidence="6">Uncharacterized protein</fullName>
    </submittedName>
</protein>
<dbReference type="InterPro" id="IPR001128">
    <property type="entry name" value="Cyt_P450"/>
</dbReference>
<reference evidence="6 7" key="1">
    <citation type="journal article" date="2014" name="PLoS ONE">
        <title>Global Analysis of Gene Expression Profiles in Physic Nut (Jatropha curcas L.) Seedlings Exposed to Salt Stress.</title>
        <authorList>
            <person name="Zhang L."/>
            <person name="Zhang C."/>
            <person name="Wu P."/>
            <person name="Chen Y."/>
            <person name="Li M."/>
            <person name="Jiang H."/>
            <person name="Wu G."/>
        </authorList>
    </citation>
    <scope>NUCLEOTIDE SEQUENCE [LARGE SCALE GENOMIC DNA]</scope>
    <source>
        <strain evidence="7">cv. GZQX0401</strain>
        <tissue evidence="6">Young leaves</tissue>
    </source>
</reference>
<keyword evidence="5" id="KW-0503">Monooxygenase</keyword>
<dbReference type="GO" id="GO:0004497">
    <property type="term" value="F:monooxygenase activity"/>
    <property type="evidence" value="ECO:0007669"/>
    <property type="project" value="UniProtKB-KW"/>
</dbReference>
<dbReference type="PANTHER" id="PTHR47947:SF19">
    <property type="entry name" value="CYTOCHROME P450 82C3-RELATED"/>
    <property type="match status" value="1"/>
</dbReference>
<keyword evidence="7" id="KW-1185">Reference proteome</keyword>